<dbReference type="InterPro" id="IPR018060">
    <property type="entry name" value="HTH_AraC"/>
</dbReference>
<dbReference type="SMART" id="SM00342">
    <property type="entry name" value="HTH_ARAC"/>
    <property type="match status" value="1"/>
</dbReference>
<dbReference type="PANTHER" id="PTHR46796:SF6">
    <property type="entry name" value="ARAC SUBFAMILY"/>
    <property type="match status" value="1"/>
</dbReference>
<organism evidence="5 6">
    <name type="scientific">Saccharopolyspora gregorii</name>
    <dbReference type="NCBI Taxonomy" id="33914"/>
    <lineage>
        <taxon>Bacteria</taxon>
        <taxon>Bacillati</taxon>
        <taxon>Actinomycetota</taxon>
        <taxon>Actinomycetes</taxon>
        <taxon>Pseudonocardiales</taxon>
        <taxon>Pseudonocardiaceae</taxon>
        <taxon>Saccharopolyspora</taxon>
    </lineage>
</organism>
<evidence type="ECO:0000259" key="4">
    <source>
        <dbReference type="PROSITE" id="PS01124"/>
    </source>
</evidence>
<dbReference type="InterPro" id="IPR009057">
    <property type="entry name" value="Homeodomain-like_sf"/>
</dbReference>
<evidence type="ECO:0000313" key="5">
    <source>
        <dbReference type="EMBL" id="GAA3365855.1"/>
    </source>
</evidence>
<keyword evidence="3" id="KW-0804">Transcription</keyword>
<dbReference type="PANTHER" id="PTHR46796">
    <property type="entry name" value="HTH-TYPE TRANSCRIPTIONAL ACTIVATOR RHAS-RELATED"/>
    <property type="match status" value="1"/>
</dbReference>
<dbReference type="Pfam" id="PF12833">
    <property type="entry name" value="HTH_18"/>
    <property type="match status" value="1"/>
</dbReference>
<dbReference type="InterPro" id="IPR035418">
    <property type="entry name" value="AraC-bd_2"/>
</dbReference>
<keyword evidence="2" id="KW-0238">DNA-binding</keyword>
<dbReference type="Gene3D" id="1.10.10.60">
    <property type="entry name" value="Homeodomain-like"/>
    <property type="match status" value="1"/>
</dbReference>
<evidence type="ECO:0000256" key="3">
    <source>
        <dbReference type="ARBA" id="ARBA00023163"/>
    </source>
</evidence>
<dbReference type="InterPro" id="IPR018062">
    <property type="entry name" value="HTH_AraC-typ_CS"/>
</dbReference>
<gene>
    <name evidence="5" type="ORF">GCM10020366_67410</name>
</gene>
<protein>
    <submittedName>
        <fullName evidence="5">Helix-turn-helix domain-containing protein</fullName>
    </submittedName>
</protein>
<comment type="caution">
    <text evidence="5">The sequence shown here is derived from an EMBL/GenBank/DDBJ whole genome shotgun (WGS) entry which is preliminary data.</text>
</comment>
<name>A0ABP6S216_9PSEU</name>
<evidence type="ECO:0000256" key="2">
    <source>
        <dbReference type="ARBA" id="ARBA00023125"/>
    </source>
</evidence>
<dbReference type="SUPFAM" id="SSF46689">
    <property type="entry name" value="Homeodomain-like"/>
    <property type="match status" value="1"/>
</dbReference>
<accession>A0ABP6S216</accession>
<dbReference type="InterPro" id="IPR050204">
    <property type="entry name" value="AraC_XylS_family_regulators"/>
</dbReference>
<dbReference type="RefSeq" id="WP_344931266.1">
    <property type="nucleotide sequence ID" value="NZ_BAAAYK010000038.1"/>
</dbReference>
<dbReference type="Proteomes" id="UP001500483">
    <property type="component" value="Unassembled WGS sequence"/>
</dbReference>
<sequence length="312" mass="33539">MSNRPDPLPVEGPRRASPVEAEFALATADLPWSVRIPPPADGFRASLHRHRIDDLALVECATAPFSGVRGARQLAGTDGDFVVVLLVDAGGVRFEQGGAEWSLVPGDVLVWDSRRPARCSADRPLTARSLVVPRGILDDVGCPLRVGEPAGGRVPGVRLLRGYLDALHPVLPELPAGSAVAARNALLELVWGALHPGTPLDPLALLPARRAAVERYLDERLGSSGLSAEEVAAAHNISVRTLGRLFAEVGETFSGVLRAKRIARVREGLLTGDVTIAALARRWGFFDTSHLNRRFRAVHGVSPHEYRRGHQS</sequence>
<evidence type="ECO:0000313" key="6">
    <source>
        <dbReference type="Proteomes" id="UP001500483"/>
    </source>
</evidence>
<evidence type="ECO:0000256" key="1">
    <source>
        <dbReference type="ARBA" id="ARBA00023015"/>
    </source>
</evidence>
<keyword evidence="1" id="KW-0805">Transcription regulation</keyword>
<proteinExistence type="predicted"/>
<dbReference type="PROSITE" id="PS01124">
    <property type="entry name" value="HTH_ARAC_FAMILY_2"/>
    <property type="match status" value="1"/>
</dbReference>
<dbReference type="Pfam" id="PF14525">
    <property type="entry name" value="AraC_binding_2"/>
    <property type="match status" value="1"/>
</dbReference>
<dbReference type="PROSITE" id="PS00041">
    <property type="entry name" value="HTH_ARAC_FAMILY_1"/>
    <property type="match status" value="1"/>
</dbReference>
<dbReference type="EMBL" id="BAAAYK010000038">
    <property type="protein sequence ID" value="GAA3365855.1"/>
    <property type="molecule type" value="Genomic_DNA"/>
</dbReference>
<reference evidence="6" key="1">
    <citation type="journal article" date="2019" name="Int. J. Syst. Evol. Microbiol.">
        <title>The Global Catalogue of Microorganisms (GCM) 10K type strain sequencing project: providing services to taxonomists for standard genome sequencing and annotation.</title>
        <authorList>
            <consortium name="The Broad Institute Genomics Platform"/>
            <consortium name="The Broad Institute Genome Sequencing Center for Infectious Disease"/>
            <person name="Wu L."/>
            <person name="Ma J."/>
        </authorList>
    </citation>
    <scope>NUCLEOTIDE SEQUENCE [LARGE SCALE GENOMIC DNA]</scope>
    <source>
        <strain evidence="6">JCM 9687</strain>
    </source>
</reference>
<keyword evidence="6" id="KW-1185">Reference proteome</keyword>
<feature type="domain" description="HTH araC/xylS-type" evidence="4">
    <location>
        <begin position="211"/>
        <end position="309"/>
    </location>
</feature>